<dbReference type="SUPFAM" id="SSF52540">
    <property type="entry name" value="P-loop containing nucleoside triphosphate hydrolases"/>
    <property type="match status" value="1"/>
</dbReference>
<dbReference type="PANTHER" id="PTHR36766:SF38">
    <property type="entry name" value="DISEASE RESISTANCE PROTEIN RGA3"/>
    <property type="match status" value="1"/>
</dbReference>
<name>A0AA88AC97_FICCA</name>
<protein>
    <recommendedName>
        <fullName evidence="2">NB-ARC domain-containing protein</fullName>
    </recommendedName>
</protein>
<evidence type="ECO:0000313" key="3">
    <source>
        <dbReference type="EMBL" id="GMN49700.1"/>
    </source>
</evidence>
<proteinExistence type="predicted"/>
<dbReference type="InterPro" id="IPR027417">
    <property type="entry name" value="P-loop_NTPase"/>
</dbReference>
<evidence type="ECO:0000313" key="4">
    <source>
        <dbReference type="Proteomes" id="UP001187192"/>
    </source>
</evidence>
<keyword evidence="4" id="KW-1185">Reference proteome</keyword>
<dbReference type="Pfam" id="PF00931">
    <property type="entry name" value="NB-ARC"/>
    <property type="match status" value="1"/>
</dbReference>
<comment type="caution">
    <text evidence="3">The sequence shown here is derived from an EMBL/GenBank/DDBJ whole genome shotgun (WGS) entry which is preliminary data.</text>
</comment>
<dbReference type="AlphaFoldDB" id="A0AA88AC97"/>
<keyword evidence="1" id="KW-0611">Plant defense</keyword>
<gene>
    <name evidence="3" type="ORF">TIFTF001_018869</name>
</gene>
<sequence length="264" mass="29888">MKRWSFPLVERQEETPVPLTRRPETDSFDVFPVLPVVGMGGLGKTALAQLVFNDEMVQDQFELRSWVHVGDNVEFGQILLQLQRQITDSGPQNIEMDEALINQRSREIVTTRIRKFEEIISTAAPYLLGLLGEDVSWSLFQRMAFQNPQEWDSFSNMELPNVVELVGGGIMETLGLRIAVFESCPSLDTAARFEPPNNGTKTRCLTTWACPIQGQLVQEWLNCIEKILQGADDLLVKLHGETLQSSMMVENKIIKSFGPSMRPY</sequence>
<dbReference type="GO" id="GO:0043531">
    <property type="term" value="F:ADP binding"/>
    <property type="evidence" value="ECO:0007669"/>
    <property type="project" value="InterPro"/>
</dbReference>
<dbReference type="PANTHER" id="PTHR36766">
    <property type="entry name" value="PLANT BROAD-SPECTRUM MILDEW RESISTANCE PROTEIN RPW8"/>
    <property type="match status" value="1"/>
</dbReference>
<dbReference type="GO" id="GO:0006952">
    <property type="term" value="P:defense response"/>
    <property type="evidence" value="ECO:0007669"/>
    <property type="project" value="UniProtKB-KW"/>
</dbReference>
<dbReference type="InterPro" id="IPR002182">
    <property type="entry name" value="NB-ARC"/>
</dbReference>
<dbReference type="EMBL" id="BTGU01000031">
    <property type="protein sequence ID" value="GMN49700.1"/>
    <property type="molecule type" value="Genomic_DNA"/>
</dbReference>
<dbReference type="Gene3D" id="3.40.50.300">
    <property type="entry name" value="P-loop containing nucleotide triphosphate hydrolases"/>
    <property type="match status" value="1"/>
</dbReference>
<reference evidence="3" key="1">
    <citation type="submission" date="2023-07" db="EMBL/GenBank/DDBJ databases">
        <title>draft genome sequence of fig (Ficus carica).</title>
        <authorList>
            <person name="Takahashi T."/>
            <person name="Nishimura K."/>
        </authorList>
    </citation>
    <scope>NUCLEOTIDE SEQUENCE</scope>
</reference>
<accession>A0AA88AC97</accession>
<organism evidence="3 4">
    <name type="scientific">Ficus carica</name>
    <name type="common">Common fig</name>
    <dbReference type="NCBI Taxonomy" id="3494"/>
    <lineage>
        <taxon>Eukaryota</taxon>
        <taxon>Viridiplantae</taxon>
        <taxon>Streptophyta</taxon>
        <taxon>Embryophyta</taxon>
        <taxon>Tracheophyta</taxon>
        <taxon>Spermatophyta</taxon>
        <taxon>Magnoliopsida</taxon>
        <taxon>eudicotyledons</taxon>
        <taxon>Gunneridae</taxon>
        <taxon>Pentapetalae</taxon>
        <taxon>rosids</taxon>
        <taxon>fabids</taxon>
        <taxon>Rosales</taxon>
        <taxon>Moraceae</taxon>
        <taxon>Ficeae</taxon>
        <taxon>Ficus</taxon>
    </lineage>
</organism>
<evidence type="ECO:0000259" key="2">
    <source>
        <dbReference type="Pfam" id="PF00931"/>
    </source>
</evidence>
<evidence type="ECO:0000256" key="1">
    <source>
        <dbReference type="ARBA" id="ARBA00022821"/>
    </source>
</evidence>
<feature type="domain" description="NB-ARC" evidence="2">
    <location>
        <begin position="29"/>
        <end position="99"/>
    </location>
</feature>
<dbReference type="Proteomes" id="UP001187192">
    <property type="component" value="Unassembled WGS sequence"/>
</dbReference>